<dbReference type="PROSITE" id="PS50966">
    <property type="entry name" value="ZF_SWIM"/>
    <property type="match status" value="1"/>
</dbReference>
<dbReference type="InterPro" id="IPR007527">
    <property type="entry name" value="Znf_SWIM"/>
</dbReference>
<dbReference type="OrthoDB" id="5598737at2759"/>
<protein>
    <recommendedName>
        <fullName evidence="3">SWIM-type domain-containing protein</fullName>
    </recommendedName>
</protein>
<evidence type="ECO:0000313" key="5">
    <source>
        <dbReference type="Proteomes" id="UP000559027"/>
    </source>
</evidence>
<keyword evidence="1" id="KW-0863">Zinc-finger</keyword>
<evidence type="ECO:0000313" key="4">
    <source>
        <dbReference type="EMBL" id="KAF5347107.1"/>
    </source>
</evidence>
<organism evidence="4 5">
    <name type="scientific">Leucocoprinus leucothites</name>
    <dbReference type="NCBI Taxonomy" id="201217"/>
    <lineage>
        <taxon>Eukaryota</taxon>
        <taxon>Fungi</taxon>
        <taxon>Dikarya</taxon>
        <taxon>Basidiomycota</taxon>
        <taxon>Agaricomycotina</taxon>
        <taxon>Agaricomycetes</taxon>
        <taxon>Agaricomycetidae</taxon>
        <taxon>Agaricales</taxon>
        <taxon>Agaricineae</taxon>
        <taxon>Agaricaceae</taxon>
        <taxon>Leucocoprinus</taxon>
    </lineage>
</organism>
<proteinExistence type="predicted"/>
<comment type="caution">
    <text evidence="4">The sequence shown here is derived from an EMBL/GenBank/DDBJ whole genome shotgun (WGS) entry which is preliminary data.</text>
</comment>
<evidence type="ECO:0000256" key="2">
    <source>
        <dbReference type="SAM" id="MobiDB-lite"/>
    </source>
</evidence>
<sequence length="185" mass="20788">MLPASDGRIISPQKKQRIQTSLNTIGSSLSQIHPTRKRTNNNQSPPSSEELTTLVQQDATFSGGDSGMLDIPDSVMDNISVEVENTAVLSSPDYYQQFAEGVTTQAIPFLQLSEDLYVATGWDNKVGRQTKYWYHIQIDHGQETPIPVCNCPDFKNYEKCIHQQYLQNEDITQAIETFGYMVPIV</sequence>
<dbReference type="AlphaFoldDB" id="A0A8H5CV04"/>
<name>A0A8H5CV04_9AGAR</name>
<feature type="domain" description="SWIM-type" evidence="3">
    <location>
        <begin position="134"/>
        <end position="171"/>
    </location>
</feature>
<accession>A0A8H5CV04</accession>
<evidence type="ECO:0000259" key="3">
    <source>
        <dbReference type="PROSITE" id="PS50966"/>
    </source>
</evidence>
<keyword evidence="1" id="KW-0479">Metal-binding</keyword>
<gene>
    <name evidence="4" type="ORF">D9756_010953</name>
</gene>
<feature type="compositionally biased region" description="Polar residues" evidence="2">
    <location>
        <begin position="40"/>
        <end position="49"/>
    </location>
</feature>
<feature type="region of interest" description="Disordered" evidence="2">
    <location>
        <begin position="29"/>
        <end position="49"/>
    </location>
</feature>
<dbReference type="EMBL" id="JAACJO010000027">
    <property type="protein sequence ID" value="KAF5347107.1"/>
    <property type="molecule type" value="Genomic_DNA"/>
</dbReference>
<dbReference type="GO" id="GO:0008270">
    <property type="term" value="F:zinc ion binding"/>
    <property type="evidence" value="ECO:0007669"/>
    <property type="project" value="UniProtKB-KW"/>
</dbReference>
<keyword evidence="1" id="KW-0862">Zinc</keyword>
<keyword evidence="5" id="KW-1185">Reference proteome</keyword>
<reference evidence="4 5" key="1">
    <citation type="journal article" date="2020" name="ISME J.">
        <title>Uncovering the hidden diversity of litter-decomposition mechanisms in mushroom-forming fungi.</title>
        <authorList>
            <person name="Floudas D."/>
            <person name="Bentzer J."/>
            <person name="Ahren D."/>
            <person name="Johansson T."/>
            <person name="Persson P."/>
            <person name="Tunlid A."/>
        </authorList>
    </citation>
    <scope>NUCLEOTIDE SEQUENCE [LARGE SCALE GENOMIC DNA]</scope>
    <source>
        <strain evidence="4 5">CBS 146.42</strain>
    </source>
</reference>
<dbReference type="Proteomes" id="UP000559027">
    <property type="component" value="Unassembled WGS sequence"/>
</dbReference>
<evidence type="ECO:0000256" key="1">
    <source>
        <dbReference type="PROSITE-ProRule" id="PRU00325"/>
    </source>
</evidence>